<name>A0A2P2N4A1_RHIMU</name>
<protein>
    <submittedName>
        <fullName evidence="1">Uncharacterized protein</fullName>
    </submittedName>
</protein>
<dbReference type="EMBL" id="GGEC01056752">
    <property type="protein sequence ID" value="MBX37236.1"/>
    <property type="molecule type" value="Transcribed_RNA"/>
</dbReference>
<proteinExistence type="predicted"/>
<reference evidence="1" key="1">
    <citation type="submission" date="2018-02" db="EMBL/GenBank/DDBJ databases">
        <title>Rhizophora mucronata_Transcriptome.</title>
        <authorList>
            <person name="Meera S.P."/>
            <person name="Sreeshan A."/>
            <person name="Augustine A."/>
        </authorList>
    </citation>
    <scope>NUCLEOTIDE SEQUENCE</scope>
    <source>
        <tissue evidence="1">Leaf</tissue>
    </source>
</reference>
<dbReference type="AlphaFoldDB" id="A0A2P2N4A1"/>
<evidence type="ECO:0000313" key="1">
    <source>
        <dbReference type="EMBL" id="MBX37236.1"/>
    </source>
</evidence>
<accession>A0A2P2N4A1</accession>
<sequence>MLSSLVYSSLFIGSLNSMTKCLTRAVEHLFNLPQKNGRHYLSPRLCVYMCTCKEQTCLALLKCRFILALQNA</sequence>
<organism evidence="1">
    <name type="scientific">Rhizophora mucronata</name>
    <name type="common">Asiatic mangrove</name>
    <dbReference type="NCBI Taxonomy" id="61149"/>
    <lineage>
        <taxon>Eukaryota</taxon>
        <taxon>Viridiplantae</taxon>
        <taxon>Streptophyta</taxon>
        <taxon>Embryophyta</taxon>
        <taxon>Tracheophyta</taxon>
        <taxon>Spermatophyta</taxon>
        <taxon>Magnoliopsida</taxon>
        <taxon>eudicotyledons</taxon>
        <taxon>Gunneridae</taxon>
        <taxon>Pentapetalae</taxon>
        <taxon>rosids</taxon>
        <taxon>fabids</taxon>
        <taxon>Malpighiales</taxon>
        <taxon>Rhizophoraceae</taxon>
        <taxon>Rhizophora</taxon>
    </lineage>
</organism>